<evidence type="ECO:0000259" key="17">
    <source>
        <dbReference type="Pfam" id="PF05201"/>
    </source>
</evidence>
<evidence type="ECO:0000259" key="16">
    <source>
        <dbReference type="Pfam" id="PF01488"/>
    </source>
</evidence>
<evidence type="ECO:0000256" key="12">
    <source>
        <dbReference type="PIRSR" id="PIRSR000445-3"/>
    </source>
</evidence>
<dbReference type="GO" id="GO:0019353">
    <property type="term" value="P:protoporphyrinogen IX biosynthetic process from glutamate"/>
    <property type="evidence" value="ECO:0007669"/>
    <property type="project" value="TreeGrafter"/>
</dbReference>
<evidence type="ECO:0000256" key="5">
    <source>
        <dbReference type="ARBA" id="ARBA00023002"/>
    </source>
</evidence>
<comment type="caution">
    <text evidence="18">The sequence shown here is derived from an EMBL/GenBank/DDBJ whole genome shotgun (WGS) entry which is preliminary data.</text>
</comment>
<comment type="miscellaneous">
    <text evidence="9">During catalysis, the active site Cys acts as a nucleophile attacking the alpha-carbonyl group of tRNA-bound glutamate with the formation of a thioester intermediate between enzyme and glutamate, and the concomitant release of tRNA(Glu). The thioester intermediate is finally reduced by direct hydride transfer from NADPH, to form the product GSA.</text>
</comment>
<evidence type="ECO:0000256" key="8">
    <source>
        <dbReference type="ARBA" id="ARBA00068659"/>
    </source>
</evidence>
<keyword evidence="19" id="KW-1185">Reference proteome</keyword>
<feature type="domain" description="Quinate/shikimate 5-dehydrogenase/glutamyl-tRNA reductase" evidence="16">
    <location>
        <begin position="173"/>
        <end position="305"/>
    </location>
</feature>
<feature type="binding site" evidence="9 11">
    <location>
        <position position="120"/>
    </location>
    <ligand>
        <name>substrate</name>
    </ligand>
</feature>
<dbReference type="SUPFAM" id="SSF69075">
    <property type="entry name" value="Glutamyl tRNA-reductase dimerization domain"/>
    <property type="match status" value="1"/>
</dbReference>
<dbReference type="GO" id="GO:0050661">
    <property type="term" value="F:NADP binding"/>
    <property type="evidence" value="ECO:0007669"/>
    <property type="project" value="InterPro"/>
</dbReference>
<comment type="subunit">
    <text evidence="9">Homodimer.</text>
</comment>
<dbReference type="NCBIfam" id="TIGR01035">
    <property type="entry name" value="hemA"/>
    <property type="match status" value="1"/>
</dbReference>
<dbReference type="EC" id="1.2.1.70" evidence="3 9"/>
<dbReference type="CDD" id="cd05213">
    <property type="entry name" value="NAD_bind_Glutamyl_tRNA_reduct"/>
    <property type="match status" value="1"/>
</dbReference>
<dbReference type="SUPFAM" id="SSF69742">
    <property type="entry name" value="Glutamyl tRNA-reductase catalytic, N-terminal domain"/>
    <property type="match status" value="1"/>
</dbReference>
<feature type="binding site" evidence="9 11">
    <location>
        <begin position="49"/>
        <end position="52"/>
    </location>
    <ligand>
        <name>substrate</name>
    </ligand>
</feature>
<dbReference type="InterPro" id="IPR006151">
    <property type="entry name" value="Shikm_DH/Glu-tRNA_Rdtase"/>
</dbReference>
<comment type="function">
    <text evidence="9">Catalyzes the NADPH-dependent reduction of glutamyl-tRNA(Glu) to glutamate 1-semialdehyde (GSA).</text>
</comment>
<dbReference type="Gene3D" id="3.30.460.30">
    <property type="entry name" value="Glutamyl-tRNA reductase, N-terminal domain"/>
    <property type="match status" value="1"/>
</dbReference>
<comment type="pathway">
    <text evidence="1 9 14">Porphyrin-containing compound metabolism; protoporphyrin-IX biosynthesis; 5-aminolevulinate from L-glutamyl-tRNA(Glu): step 1/2.</text>
</comment>
<evidence type="ECO:0000259" key="15">
    <source>
        <dbReference type="Pfam" id="PF00745"/>
    </source>
</evidence>
<dbReference type="Gene3D" id="3.40.50.720">
    <property type="entry name" value="NAD(P)-binding Rossmann-like Domain"/>
    <property type="match status" value="1"/>
</dbReference>
<evidence type="ECO:0000256" key="10">
    <source>
        <dbReference type="PIRSR" id="PIRSR000445-1"/>
    </source>
</evidence>
<evidence type="ECO:0000256" key="7">
    <source>
        <dbReference type="ARBA" id="ARBA00047464"/>
    </source>
</evidence>
<evidence type="ECO:0000256" key="1">
    <source>
        <dbReference type="ARBA" id="ARBA00005059"/>
    </source>
</evidence>
<comment type="similarity">
    <text evidence="2 9 14">Belongs to the glutamyl-tRNA reductase family.</text>
</comment>
<dbReference type="EMBL" id="JACHEN010000003">
    <property type="protein sequence ID" value="MBB6214594.1"/>
    <property type="molecule type" value="Genomic_DNA"/>
</dbReference>
<gene>
    <name evidence="9" type="primary">hemA</name>
    <name evidence="18" type="ORF">HNQ80_000677</name>
</gene>
<feature type="binding site" evidence="9 11">
    <location>
        <position position="109"/>
    </location>
    <ligand>
        <name>substrate</name>
    </ligand>
</feature>
<keyword evidence="6 9" id="KW-0627">Porphyrin biosynthesis</keyword>
<evidence type="ECO:0000256" key="6">
    <source>
        <dbReference type="ARBA" id="ARBA00023244"/>
    </source>
</evidence>
<organism evidence="18 19">
    <name type="scientific">Anaerosolibacter carboniphilus</name>
    <dbReference type="NCBI Taxonomy" id="1417629"/>
    <lineage>
        <taxon>Bacteria</taxon>
        <taxon>Bacillati</taxon>
        <taxon>Bacillota</taxon>
        <taxon>Clostridia</taxon>
        <taxon>Peptostreptococcales</taxon>
        <taxon>Thermotaleaceae</taxon>
        <taxon>Anaerosolibacter</taxon>
    </lineage>
</organism>
<evidence type="ECO:0000256" key="13">
    <source>
        <dbReference type="PIRSR" id="PIRSR000445-4"/>
    </source>
</evidence>
<dbReference type="InterPro" id="IPR015896">
    <property type="entry name" value="4pyrrol_synth_GluRdtase_dimer"/>
</dbReference>
<dbReference type="UniPathway" id="UPA00251">
    <property type="reaction ID" value="UER00316"/>
</dbReference>
<evidence type="ECO:0000256" key="11">
    <source>
        <dbReference type="PIRSR" id="PIRSR000445-2"/>
    </source>
</evidence>
<evidence type="ECO:0000313" key="19">
    <source>
        <dbReference type="Proteomes" id="UP000579281"/>
    </source>
</evidence>
<reference evidence="18 19" key="1">
    <citation type="submission" date="2020-08" db="EMBL/GenBank/DDBJ databases">
        <title>Genomic Encyclopedia of Type Strains, Phase IV (KMG-IV): sequencing the most valuable type-strain genomes for metagenomic binning, comparative biology and taxonomic classification.</title>
        <authorList>
            <person name="Goeker M."/>
        </authorList>
    </citation>
    <scope>NUCLEOTIDE SEQUENCE [LARGE SCALE GENOMIC DNA]</scope>
    <source>
        <strain evidence="18 19">DSM 103526</strain>
    </source>
</reference>
<keyword evidence="4 9" id="KW-0521">NADP</keyword>
<dbReference type="Proteomes" id="UP000579281">
    <property type="component" value="Unassembled WGS sequence"/>
</dbReference>
<evidence type="ECO:0000256" key="9">
    <source>
        <dbReference type="HAMAP-Rule" id="MF_00087"/>
    </source>
</evidence>
<dbReference type="InterPro" id="IPR018214">
    <property type="entry name" value="GluRdtase_CS"/>
</dbReference>
<feature type="site" description="Important for activity" evidence="9 13">
    <location>
        <position position="99"/>
    </location>
</feature>
<dbReference type="PANTHER" id="PTHR43013:SF1">
    <property type="entry name" value="GLUTAMYL-TRNA REDUCTASE"/>
    <property type="match status" value="1"/>
</dbReference>
<dbReference type="InterPro" id="IPR036343">
    <property type="entry name" value="GluRdtase_N_sf"/>
</dbReference>
<comment type="domain">
    <text evidence="9">Possesses an unusual extended V-shaped dimeric structure with each monomer consisting of three distinct domains arranged along a curved 'spinal' alpha-helix. The N-terminal catalytic domain specifically recognizes the glutamate moiety of the substrate. The second domain is the NADPH-binding domain, and the third C-terminal domain is responsible for dimerization.</text>
</comment>
<dbReference type="Pfam" id="PF05201">
    <property type="entry name" value="GlutR_N"/>
    <property type="match status" value="1"/>
</dbReference>
<dbReference type="FunFam" id="3.40.50.720:FF:000031">
    <property type="entry name" value="Glutamyl-tRNA reductase"/>
    <property type="match status" value="1"/>
</dbReference>
<dbReference type="PIRSF" id="PIRSF000445">
    <property type="entry name" value="4pyrrol_synth_GluRdtase"/>
    <property type="match status" value="1"/>
</dbReference>
<evidence type="ECO:0000256" key="2">
    <source>
        <dbReference type="ARBA" id="ARBA00005916"/>
    </source>
</evidence>
<sequence>MEIIVVGINYKQSPIEIREKVAFTKSSLEKAYGIFKENHFIKEAVILSTCNRSEITAVAADVEKGVHELVKFYHQFFELADGTLTEHLFIKVSDDAVKHIFHLSAGLDSLILGEDQILGQVREAHSNAKTWGCTDTILNKLYREAITTAKKIKRTTAISQNSLSISSIAVKFVEQIFGDLKDKRVMVIGVGKMSRIAIENLIYKGVKEIYVTNRTKGHAVDLSKRYNEVGVIDFHDRYKMISQVDIIITSTSAPHYVLRKEAFEKYLGQENKICIIDIAVPRDVDPEIGEIQNVSLYELDDLKRVSMENMESRVEAAKHAGEIIIEECIKFENWYHCLPVFPVLEALAQYREEILEEEVKSLMPRLEQASEKDKELIEIVMRSLAKKIIRKPILNLKRAGEDRQGELYASIAGQLFGVNQYSCKPGPCKECTKVCSKNS</sequence>
<feature type="domain" description="Tetrapyrrole biosynthesis glutamyl-tRNA reductase dimerisation" evidence="15">
    <location>
        <begin position="320"/>
        <end position="417"/>
    </location>
</feature>
<feature type="domain" description="Glutamyl-tRNA reductase N-terminal" evidence="17">
    <location>
        <begin position="6"/>
        <end position="156"/>
    </location>
</feature>
<feature type="binding site" evidence="9 12">
    <location>
        <begin position="189"/>
        <end position="194"/>
    </location>
    <ligand>
        <name>NADP(+)</name>
        <dbReference type="ChEBI" id="CHEBI:58349"/>
    </ligand>
</feature>
<proteinExistence type="inferred from homology"/>
<comment type="catalytic activity">
    <reaction evidence="7 9 14">
        <text>(S)-4-amino-5-oxopentanoate + tRNA(Glu) + NADP(+) = L-glutamyl-tRNA(Glu) + NADPH + H(+)</text>
        <dbReference type="Rhea" id="RHEA:12344"/>
        <dbReference type="Rhea" id="RHEA-COMP:9663"/>
        <dbReference type="Rhea" id="RHEA-COMP:9680"/>
        <dbReference type="ChEBI" id="CHEBI:15378"/>
        <dbReference type="ChEBI" id="CHEBI:57501"/>
        <dbReference type="ChEBI" id="CHEBI:57783"/>
        <dbReference type="ChEBI" id="CHEBI:58349"/>
        <dbReference type="ChEBI" id="CHEBI:78442"/>
        <dbReference type="ChEBI" id="CHEBI:78520"/>
        <dbReference type="EC" id="1.2.1.70"/>
    </reaction>
</comment>
<evidence type="ECO:0000256" key="4">
    <source>
        <dbReference type="ARBA" id="ARBA00022857"/>
    </source>
</evidence>
<evidence type="ECO:0000313" key="18">
    <source>
        <dbReference type="EMBL" id="MBB6214594.1"/>
    </source>
</evidence>
<accession>A0A841KL66</accession>
<keyword evidence="5 9" id="KW-0560">Oxidoreductase</keyword>
<dbReference type="GO" id="GO:0008883">
    <property type="term" value="F:glutamyl-tRNA reductase activity"/>
    <property type="evidence" value="ECO:0007669"/>
    <property type="project" value="UniProtKB-UniRule"/>
</dbReference>
<evidence type="ECO:0000256" key="14">
    <source>
        <dbReference type="RuleBase" id="RU000584"/>
    </source>
</evidence>
<feature type="active site" description="Nucleophile" evidence="9 10">
    <location>
        <position position="50"/>
    </location>
</feature>
<dbReference type="PANTHER" id="PTHR43013">
    <property type="entry name" value="GLUTAMYL-TRNA REDUCTASE"/>
    <property type="match status" value="1"/>
</dbReference>
<dbReference type="InterPro" id="IPR036453">
    <property type="entry name" value="GluRdtase_dimer_dom_sf"/>
</dbReference>
<dbReference type="InterPro" id="IPR036291">
    <property type="entry name" value="NAD(P)-bd_dom_sf"/>
</dbReference>
<dbReference type="HAMAP" id="MF_00087">
    <property type="entry name" value="Glu_tRNA_reductase"/>
    <property type="match status" value="1"/>
</dbReference>
<dbReference type="RefSeq" id="WP_184308180.1">
    <property type="nucleotide sequence ID" value="NZ_JACHEN010000003.1"/>
</dbReference>
<dbReference type="InterPro" id="IPR015895">
    <property type="entry name" value="4pyrrol_synth_GluRdtase_N"/>
</dbReference>
<dbReference type="PROSITE" id="PS00747">
    <property type="entry name" value="GLUTR"/>
    <property type="match status" value="1"/>
</dbReference>
<dbReference type="SUPFAM" id="SSF51735">
    <property type="entry name" value="NAD(P)-binding Rossmann-fold domains"/>
    <property type="match status" value="1"/>
</dbReference>
<dbReference type="FunFam" id="3.30.460.30:FF:000001">
    <property type="entry name" value="Glutamyl-tRNA reductase"/>
    <property type="match status" value="1"/>
</dbReference>
<dbReference type="InterPro" id="IPR000343">
    <property type="entry name" value="4pyrrol_synth_GluRdtase"/>
</dbReference>
<evidence type="ECO:0000256" key="3">
    <source>
        <dbReference type="ARBA" id="ARBA00012970"/>
    </source>
</evidence>
<dbReference type="AlphaFoldDB" id="A0A841KL66"/>
<name>A0A841KL66_9FIRM</name>
<feature type="binding site" evidence="9 11">
    <location>
        <begin position="114"/>
        <end position="116"/>
    </location>
    <ligand>
        <name>substrate</name>
    </ligand>
</feature>
<protein>
    <recommendedName>
        <fullName evidence="8 9">Glutamyl-tRNA reductase</fullName>
        <shortName evidence="9">GluTR</shortName>
        <ecNumber evidence="3 9">1.2.1.70</ecNumber>
    </recommendedName>
</protein>
<dbReference type="Pfam" id="PF01488">
    <property type="entry name" value="Shikimate_DH"/>
    <property type="match status" value="1"/>
</dbReference>
<dbReference type="Pfam" id="PF00745">
    <property type="entry name" value="GlutR_dimer"/>
    <property type="match status" value="1"/>
</dbReference>